<dbReference type="AlphaFoldDB" id="A0A6L3ZJW5"/>
<evidence type="ECO:0000256" key="3">
    <source>
        <dbReference type="ARBA" id="ARBA00022729"/>
    </source>
</evidence>
<comment type="similarity">
    <text evidence="1">Belongs to the EndA/NucM nuclease family.</text>
</comment>
<dbReference type="PANTHER" id="PTHR33607:SF2">
    <property type="entry name" value="ENDONUCLEASE-1"/>
    <property type="match status" value="1"/>
</dbReference>
<evidence type="ECO:0000256" key="1">
    <source>
        <dbReference type="ARBA" id="ARBA00006429"/>
    </source>
</evidence>
<keyword evidence="4" id="KW-0378">Hydrolase</keyword>
<gene>
    <name evidence="6" type="ORF">F8C82_03270</name>
</gene>
<feature type="domain" description="Secretion system C-terminal sorting" evidence="5">
    <location>
        <begin position="495"/>
        <end position="558"/>
    </location>
</feature>
<dbReference type="GO" id="GO:0004518">
    <property type="term" value="F:nuclease activity"/>
    <property type="evidence" value="ECO:0007669"/>
    <property type="project" value="UniProtKB-KW"/>
</dbReference>
<dbReference type="EMBL" id="WBVQ01000001">
    <property type="protein sequence ID" value="KAB2817430.1"/>
    <property type="molecule type" value="Genomic_DNA"/>
</dbReference>
<sequence>MRLAHCKGKARKPNEKRFFSTISLMALAIFARMKRMNLTLKALLLASGAISAQSLEVSPSQLQFGYVLETTPDSLQVMIHNKTPNQVDLDLNLSREVYGDDAFRFNPNTVSIAPLDSTPVWVVFSPIHNVDYSGNILFADNGPAGAVSLEVNAQGRYSKSYYAPTENLNEEALKSALNTLLAQNYSSLSYDGARDQMYGSIDNVGGDVECVYTGRVATFNDRPGANANNFNCEHTFPQGFFNSAQPMRSDIHHLYPTDAAVNSRRNNHPFGMVANPSWTGGGSKYGNSVFEPRDAHKGAAARAMLYFVIRYQDYQNFFAPQEAILKAWNEQFTPSAFEKGRNDDVYAIQNNRNPFVDYPQMVRRINNFVTNSSAPVDFELSLANDTLYLPVDAQANHNVIFRTAVLNTGNQPVFVQPFPTGLSNLNYTNGTDQPETLLPGEGKVLELIYSYSGVFNSDTTIRLATNLPSGFVNIPIRSTPFALSNAEWSEAIGTLYPNPANDVVYLPEGTESVEVFDVNGRVHYSGQGATLHVSEWIEGVYTVRYKLKDQYVTERLVVTHL</sequence>
<dbReference type="InterPro" id="IPR013783">
    <property type="entry name" value="Ig-like_fold"/>
</dbReference>
<dbReference type="Proteomes" id="UP000484164">
    <property type="component" value="Unassembled WGS sequence"/>
</dbReference>
<name>A0A6L3ZJW5_9FLAO</name>
<dbReference type="Gene3D" id="2.60.40.10">
    <property type="entry name" value="Immunoglobulins"/>
    <property type="match status" value="1"/>
</dbReference>
<evidence type="ECO:0000256" key="4">
    <source>
        <dbReference type="ARBA" id="ARBA00022801"/>
    </source>
</evidence>
<evidence type="ECO:0000259" key="5">
    <source>
        <dbReference type="Pfam" id="PF18962"/>
    </source>
</evidence>
<keyword evidence="3" id="KW-0732">Signal</keyword>
<dbReference type="OrthoDB" id="5485925at2"/>
<dbReference type="NCBIfam" id="TIGR04183">
    <property type="entry name" value="Por_Secre_tail"/>
    <property type="match status" value="1"/>
</dbReference>
<evidence type="ECO:0000256" key="2">
    <source>
        <dbReference type="ARBA" id="ARBA00022722"/>
    </source>
</evidence>
<proteinExistence type="inferred from homology"/>
<dbReference type="SUPFAM" id="SSF54060">
    <property type="entry name" value="His-Me finger endonucleases"/>
    <property type="match status" value="1"/>
</dbReference>
<reference evidence="6 7" key="1">
    <citation type="submission" date="2019-10" db="EMBL/GenBank/DDBJ databases">
        <title>Genome sequence of Phaeocystidibacter marisrubri JCM30614 (type strain).</title>
        <authorList>
            <person name="Bowman J.P."/>
        </authorList>
    </citation>
    <scope>NUCLEOTIDE SEQUENCE [LARGE SCALE GENOMIC DNA]</scope>
    <source>
        <strain evidence="6 7">JCM 30614</strain>
    </source>
</reference>
<dbReference type="PANTHER" id="PTHR33607">
    <property type="entry name" value="ENDONUCLEASE-1"/>
    <property type="match status" value="1"/>
</dbReference>
<protein>
    <submittedName>
        <fullName evidence="6">T9SS type A sorting domain-containing protein</fullName>
    </submittedName>
</protein>
<dbReference type="Pfam" id="PF18962">
    <property type="entry name" value="Por_Secre_tail"/>
    <property type="match status" value="1"/>
</dbReference>
<dbReference type="InterPro" id="IPR007346">
    <property type="entry name" value="Endonuclease-I"/>
</dbReference>
<dbReference type="InterPro" id="IPR044925">
    <property type="entry name" value="His-Me_finger_sf"/>
</dbReference>
<keyword evidence="2" id="KW-0540">Nuclease</keyword>
<dbReference type="InterPro" id="IPR026444">
    <property type="entry name" value="Secre_tail"/>
</dbReference>
<dbReference type="GO" id="GO:0016787">
    <property type="term" value="F:hydrolase activity"/>
    <property type="evidence" value="ECO:0007669"/>
    <property type="project" value="UniProtKB-KW"/>
</dbReference>
<evidence type="ECO:0000313" key="7">
    <source>
        <dbReference type="Proteomes" id="UP000484164"/>
    </source>
</evidence>
<comment type="caution">
    <text evidence="6">The sequence shown here is derived from an EMBL/GenBank/DDBJ whole genome shotgun (WGS) entry which is preliminary data.</text>
</comment>
<dbReference type="Pfam" id="PF04231">
    <property type="entry name" value="Endonuclease_1"/>
    <property type="match status" value="1"/>
</dbReference>
<keyword evidence="7" id="KW-1185">Reference proteome</keyword>
<evidence type="ECO:0000313" key="6">
    <source>
        <dbReference type="EMBL" id="KAB2817430.1"/>
    </source>
</evidence>
<accession>A0A6L3ZJW5</accession>
<organism evidence="6 7">
    <name type="scientific">Phaeocystidibacter marisrubri</name>
    <dbReference type="NCBI Taxonomy" id="1577780"/>
    <lineage>
        <taxon>Bacteria</taxon>
        <taxon>Pseudomonadati</taxon>
        <taxon>Bacteroidota</taxon>
        <taxon>Flavobacteriia</taxon>
        <taxon>Flavobacteriales</taxon>
        <taxon>Phaeocystidibacteraceae</taxon>
        <taxon>Phaeocystidibacter</taxon>
    </lineage>
</organism>